<feature type="domain" description="Glycoside hydrolase family 5" evidence="5">
    <location>
        <begin position="62"/>
        <end position="336"/>
    </location>
</feature>
<evidence type="ECO:0000256" key="1">
    <source>
        <dbReference type="ARBA" id="ARBA00022801"/>
    </source>
</evidence>
<sequence length="365" mass="42268">MLRIFKLYLSAGMLFLCFGLANASKLDPDSIIEWWNIPYPKSFDVSALKQQNFIRVDGNQFVDDKGKPFTFRGMNIASPDKLIKQGQWKKSLFKELKDWGVNTIRLPVHPIGWRMSGKENYIGLIDEAVLWANDLGIYLILDWHSIGYLPDGLFQHPMYKTDIQETFEFWQYISARYKNVPTIAVYEIFNEPTDIGGKAGSADWLEWKALNEQIIDLIYAHDKHVIPLVAGFNWAYDLTQVKAHPIERDGIAYASHPYPQKAKPNPRTKEAVFENWTKVWGYVSETYPMIATELGWVKEGGFGAHIPVIDDGSYGPWIIEYMEARNISWTAWCFDPEWSPTMIHDWSFTPTQQGKFFKQVLQSYN</sequence>
<name>A0ABV7FM72_9ALTE</name>
<dbReference type="PANTHER" id="PTHR34142">
    <property type="entry name" value="ENDO-BETA-1,4-GLUCANASE A"/>
    <property type="match status" value="1"/>
</dbReference>
<comment type="similarity">
    <text evidence="3">Belongs to the glycosyl hydrolase 5 (cellulase A) family.</text>
</comment>
<evidence type="ECO:0000256" key="4">
    <source>
        <dbReference type="SAM" id="SignalP"/>
    </source>
</evidence>
<dbReference type="Gene3D" id="3.20.20.80">
    <property type="entry name" value="Glycosidases"/>
    <property type="match status" value="1"/>
</dbReference>
<feature type="chain" id="PRO_5045219301" evidence="4">
    <location>
        <begin position="24"/>
        <end position="365"/>
    </location>
</feature>
<dbReference type="Proteomes" id="UP001595478">
    <property type="component" value="Unassembled WGS sequence"/>
</dbReference>
<gene>
    <name evidence="6" type="ORF">ACFOHL_07255</name>
</gene>
<reference evidence="7" key="1">
    <citation type="journal article" date="2019" name="Int. J. Syst. Evol. Microbiol.">
        <title>The Global Catalogue of Microorganisms (GCM) 10K type strain sequencing project: providing services to taxonomists for standard genome sequencing and annotation.</title>
        <authorList>
            <consortium name="The Broad Institute Genomics Platform"/>
            <consortium name="The Broad Institute Genome Sequencing Center for Infectious Disease"/>
            <person name="Wu L."/>
            <person name="Ma J."/>
        </authorList>
    </citation>
    <scope>NUCLEOTIDE SEQUENCE [LARGE SCALE GENOMIC DNA]</scope>
    <source>
        <strain evidence="7">KCTC 52473</strain>
    </source>
</reference>
<keyword evidence="1 3" id="KW-0378">Hydrolase</keyword>
<dbReference type="PANTHER" id="PTHR34142:SF1">
    <property type="entry name" value="GLYCOSIDE HYDROLASE FAMILY 5 DOMAIN-CONTAINING PROTEIN"/>
    <property type="match status" value="1"/>
</dbReference>
<dbReference type="EC" id="3.2.1.-" evidence="6"/>
<evidence type="ECO:0000313" key="6">
    <source>
        <dbReference type="EMBL" id="MFC3121414.1"/>
    </source>
</evidence>
<evidence type="ECO:0000259" key="5">
    <source>
        <dbReference type="Pfam" id="PF00150"/>
    </source>
</evidence>
<dbReference type="InterPro" id="IPR001547">
    <property type="entry name" value="Glyco_hydro_5"/>
</dbReference>
<organism evidence="6 7">
    <name type="scientific">Agaribacter flavus</name>
    <dbReference type="NCBI Taxonomy" id="1902781"/>
    <lineage>
        <taxon>Bacteria</taxon>
        <taxon>Pseudomonadati</taxon>
        <taxon>Pseudomonadota</taxon>
        <taxon>Gammaproteobacteria</taxon>
        <taxon>Alteromonadales</taxon>
        <taxon>Alteromonadaceae</taxon>
        <taxon>Agaribacter</taxon>
    </lineage>
</organism>
<keyword evidence="4" id="KW-0732">Signal</keyword>
<keyword evidence="7" id="KW-1185">Reference proteome</keyword>
<comment type="caution">
    <text evidence="6">The sequence shown here is derived from an EMBL/GenBank/DDBJ whole genome shotgun (WGS) entry which is preliminary data.</text>
</comment>
<dbReference type="GO" id="GO:0016798">
    <property type="term" value="F:hydrolase activity, acting on glycosyl bonds"/>
    <property type="evidence" value="ECO:0007669"/>
    <property type="project" value="UniProtKB-KW"/>
</dbReference>
<dbReference type="RefSeq" id="WP_376919551.1">
    <property type="nucleotide sequence ID" value="NZ_JBHRSW010000010.1"/>
</dbReference>
<dbReference type="InterPro" id="IPR017853">
    <property type="entry name" value="GH"/>
</dbReference>
<dbReference type="SUPFAM" id="SSF51445">
    <property type="entry name" value="(Trans)glycosidases"/>
    <property type="match status" value="1"/>
</dbReference>
<feature type="signal peptide" evidence="4">
    <location>
        <begin position="1"/>
        <end position="23"/>
    </location>
</feature>
<proteinExistence type="inferred from homology"/>
<protein>
    <submittedName>
        <fullName evidence="6">Glycoside hydrolase family 5 protein</fullName>
        <ecNumber evidence="6">3.2.1.-</ecNumber>
    </submittedName>
</protein>
<dbReference type="Pfam" id="PF00150">
    <property type="entry name" value="Cellulase"/>
    <property type="match status" value="1"/>
</dbReference>
<dbReference type="EMBL" id="JBHRSW010000010">
    <property type="protein sequence ID" value="MFC3121414.1"/>
    <property type="molecule type" value="Genomic_DNA"/>
</dbReference>
<evidence type="ECO:0000256" key="3">
    <source>
        <dbReference type="RuleBase" id="RU361153"/>
    </source>
</evidence>
<evidence type="ECO:0000256" key="2">
    <source>
        <dbReference type="ARBA" id="ARBA00023295"/>
    </source>
</evidence>
<evidence type="ECO:0000313" key="7">
    <source>
        <dbReference type="Proteomes" id="UP001595478"/>
    </source>
</evidence>
<accession>A0ABV7FM72</accession>
<keyword evidence="2 3" id="KW-0326">Glycosidase</keyword>